<evidence type="ECO:0000256" key="2">
    <source>
        <dbReference type="ARBA" id="ARBA00022448"/>
    </source>
</evidence>
<evidence type="ECO:0000313" key="7">
    <source>
        <dbReference type="Proteomes" id="UP000248745"/>
    </source>
</evidence>
<keyword evidence="2" id="KW-0813">Transport</keyword>
<dbReference type="GO" id="GO:0060003">
    <property type="term" value="P:copper ion export"/>
    <property type="evidence" value="ECO:0007669"/>
    <property type="project" value="TreeGrafter"/>
</dbReference>
<dbReference type="InterPro" id="IPR058792">
    <property type="entry name" value="Beta-barrel_RND_2"/>
</dbReference>
<organism evidence="6 7">
    <name type="scientific">Taibaiella soli</name>
    <dbReference type="NCBI Taxonomy" id="1649169"/>
    <lineage>
        <taxon>Bacteria</taxon>
        <taxon>Pseudomonadati</taxon>
        <taxon>Bacteroidota</taxon>
        <taxon>Chitinophagia</taxon>
        <taxon>Chitinophagales</taxon>
        <taxon>Chitinophagaceae</taxon>
        <taxon>Taibaiella</taxon>
    </lineage>
</organism>
<dbReference type="PROSITE" id="PS51257">
    <property type="entry name" value="PROKAR_LIPOPROTEIN"/>
    <property type="match status" value="1"/>
</dbReference>
<reference evidence="6 7" key="1">
    <citation type="submission" date="2018-06" db="EMBL/GenBank/DDBJ databases">
        <title>Mucibacter soli gen. nov., sp. nov., a new member of the family Chitinophagaceae producing mucin.</title>
        <authorList>
            <person name="Kim M.-K."/>
            <person name="Park S."/>
            <person name="Kim T.-S."/>
            <person name="Joung Y."/>
            <person name="Han J.-H."/>
            <person name="Kim S.B."/>
        </authorList>
    </citation>
    <scope>NUCLEOTIDE SEQUENCE [LARGE SCALE GENOMIC DNA]</scope>
    <source>
        <strain evidence="6 7">R1-15</strain>
    </source>
</reference>
<name>A0A2W2AEP9_9BACT</name>
<feature type="domain" description="Multidrug resistance protein MdtA-like C-terminal permuted SH3" evidence="4">
    <location>
        <begin position="297"/>
        <end position="352"/>
    </location>
</feature>
<dbReference type="RefSeq" id="WP_110998052.1">
    <property type="nucleotide sequence ID" value="NZ_QKTW01000009.1"/>
</dbReference>
<dbReference type="GO" id="GO:0015679">
    <property type="term" value="P:plasma membrane copper ion transport"/>
    <property type="evidence" value="ECO:0007669"/>
    <property type="project" value="TreeGrafter"/>
</dbReference>
<dbReference type="Pfam" id="PF25967">
    <property type="entry name" value="RND-MFP_C"/>
    <property type="match status" value="1"/>
</dbReference>
<dbReference type="FunFam" id="2.40.30.170:FF:000010">
    <property type="entry name" value="Efflux RND transporter periplasmic adaptor subunit"/>
    <property type="match status" value="1"/>
</dbReference>
<comment type="caution">
    <text evidence="6">The sequence shown here is derived from an EMBL/GenBank/DDBJ whole genome shotgun (WGS) entry which is preliminary data.</text>
</comment>
<feature type="domain" description="CzcB-like barrel-sandwich hybrid" evidence="5">
    <location>
        <begin position="69"/>
        <end position="212"/>
    </location>
</feature>
<dbReference type="Gene3D" id="2.40.30.170">
    <property type="match status" value="1"/>
</dbReference>
<accession>A0A2W2AEP9</accession>
<dbReference type="InterPro" id="IPR051909">
    <property type="entry name" value="MFP_Cation_Efflux"/>
</dbReference>
<dbReference type="Pfam" id="PF25954">
    <property type="entry name" value="Beta-barrel_RND_2"/>
    <property type="match status" value="1"/>
</dbReference>
<dbReference type="GO" id="GO:0022857">
    <property type="term" value="F:transmembrane transporter activity"/>
    <property type="evidence" value="ECO:0007669"/>
    <property type="project" value="InterPro"/>
</dbReference>
<sequence length="365" mass="39870">MKHPIVLSSLLAATLLAACGKKEEKKEENTKFVLSDSMQHMIALDSVRYCNIQDEISLSGEVSFNENNVVKIFPRSSGQILESRVSLGDHVTKGQVLAVIRSSDIAGNYSDLAGANADLAIAKRQMESQESLYKNGIASQREYTEAKQNYEKALAAKNKVESILNINGGSKSSAGGQYQVISPIDGYIVEKKIAAGSFIRSDMADNMFTISDLKNVWVYANVYAQDISKVKEGYQVKVVALSYPDKVFDGTIDKVSEVLDPQSKALRVRVTLANKDMLLKPEMFAKVVVSNQEGSKAICVPSSALVPQDAKNYVVIYKSKEDVSVAEVNLIKTVGSTSYVTSGVEPGQIVITKFQNLIFNQLMAQ</sequence>
<dbReference type="NCBIfam" id="TIGR01730">
    <property type="entry name" value="RND_mfp"/>
    <property type="match status" value="1"/>
</dbReference>
<dbReference type="AlphaFoldDB" id="A0A2W2AEP9"/>
<dbReference type="GO" id="GO:0030313">
    <property type="term" value="C:cell envelope"/>
    <property type="evidence" value="ECO:0007669"/>
    <property type="project" value="TreeGrafter"/>
</dbReference>
<dbReference type="PANTHER" id="PTHR30097">
    <property type="entry name" value="CATION EFFLUX SYSTEM PROTEIN CUSB"/>
    <property type="match status" value="1"/>
</dbReference>
<dbReference type="PANTHER" id="PTHR30097:SF4">
    <property type="entry name" value="SLR6042 PROTEIN"/>
    <property type="match status" value="1"/>
</dbReference>
<protein>
    <submittedName>
        <fullName evidence="6">Efflux RND transporter periplasmic adaptor subunit</fullName>
    </submittedName>
</protein>
<dbReference type="EMBL" id="QKTW01000009">
    <property type="protein sequence ID" value="PZF73955.1"/>
    <property type="molecule type" value="Genomic_DNA"/>
</dbReference>
<gene>
    <name evidence="6" type="ORF">DN068_06340</name>
</gene>
<evidence type="ECO:0000259" key="3">
    <source>
        <dbReference type="Pfam" id="PF25954"/>
    </source>
</evidence>
<evidence type="ECO:0000259" key="4">
    <source>
        <dbReference type="Pfam" id="PF25967"/>
    </source>
</evidence>
<dbReference type="Proteomes" id="UP000248745">
    <property type="component" value="Unassembled WGS sequence"/>
</dbReference>
<feature type="domain" description="CusB-like beta-barrel" evidence="3">
    <location>
        <begin position="215"/>
        <end position="292"/>
    </location>
</feature>
<dbReference type="OrthoDB" id="9806939at2"/>
<evidence type="ECO:0000259" key="5">
    <source>
        <dbReference type="Pfam" id="PF25973"/>
    </source>
</evidence>
<dbReference type="SUPFAM" id="SSF111369">
    <property type="entry name" value="HlyD-like secretion proteins"/>
    <property type="match status" value="1"/>
</dbReference>
<dbReference type="Pfam" id="PF25973">
    <property type="entry name" value="BSH_CzcB"/>
    <property type="match status" value="1"/>
</dbReference>
<dbReference type="Gene3D" id="2.40.420.20">
    <property type="match status" value="1"/>
</dbReference>
<proteinExistence type="inferred from homology"/>
<evidence type="ECO:0000313" key="6">
    <source>
        <dbReference type="EMBL" id="PZF73955.1"/>
    </source>
</evidence>
<dbReference type="GO" id="GO:0016020">
    <property type="term" value="C:membrane"/>
    <property type="evidence" value="ECO:0007669"/>
    <property type="project" value="InterPro"/>
</dbReference>
<keyword evidence="7" id="KW-1185">Reference proteome</keyword>
<dbReference type="InterPro" id="IPR058627">
    <property type="entry name" value="MdtA-like_C"/>
</dbReference>
<dbReference type="InterPro" id="IPR006143">
    <property type="entry name" value="RND_pump_MFP"/>
</dbReference>
<evidence type="ECO:0000256" key="1">
    <source>
        <dbReference type="ARBA" id="ARBA00009477"/>
    </source>
</evidence>
<comment type="similarity">
    <text evidence="1">Belongs to the membrane fusion protein (MFP) (TC 8.A.1) family.</text>
</comment>
<dbReference type="Gene3D" id="1.10.287.470">
    <property type="entry name" value="Helix hairpin bin"/>
    <property type="match status" value="1"/>
</dbReference>
<dbReference type="InterPro" id="IPR058647">
    <property type="entry name" value="BSH_CzcB-like"/>
</dbReference>
<dbReference type="Gene3D" id="2.40.50.100">
    <property type="match status" value="1"/>
</dbReference>